<evidence type="ECO:0000313" key="3">
    <source>
        <dbReference type="Proteomes" id="UP001610063"/>
    </source>
</evidence>
<feature type="domain" description="Fe/B12 periplasmic-binding" evidence="1">
    <location>
        <begin position="71"/>
        <end position="343"/>
    </location>
</feature>
<accession>A0ABW7NBH0</accession>
<reference evidence="2 3" key="1">
    <citation type="journal article" date="2013" name="Int. J. Syst. Evol. Microbiol.">
        <title>Marinoscillum luteum sp. nov., isolated from marine sediment.</title>
        <authorList>
            <person name="Cha I.T."/>
            <person name="Park S.J."/>
            <person name="Kim S.J."/>
            <person name="Kim J.G."/>
            <person name="Jung M.Y."/>
            <person name="Shin K.S."/>
            <person name="Kwon K.K."/>
            <person name="Yang S.H."/>
            <person name="Seo Y.S."/>
            <person name="Rhee S.K."/>
        </authorList>
    </citation>
    <scope>NUCLEOTIDE SEQUENCE [LARGE SCALE GENOMIC DNA]</scope>
    <source>
        <strain evidence="2 3">KCTC 23939</strain>
    </source>
</reference>
<comment type="caution">
    <text evidence="2">The sequence shown here is derived from an EMBL/GenBank/DDBJ whole genome shotgun (WGS) entry which is preliminary data.</text>
</comment>
<gene>
    <name evidence="2" type="ORF">ACHKAR_11730</name>
</gene>
<name>A0ABW7NBH0_9BACT</name>
<dbReference type="CDD" id="cd01141">
    <property type="entry name" value="TroA_d"/>
    <property type="match status" value="1"/>
</dbReference>
<dbReference type="PANTHER" id="PTHR30535:SF34">
    <property type="entry name" value="MOLYBDATE-BINDING PROTEIN MOLA"/>
    <property type="match status" value="1"/>
</dbReference>
<proteinExistence type="predicted"/>
<dbReference type="EMBL" id="JBIPKE010000017">
    <property type="protein sequence ID" value="MFH6984114.1"/>
    <property type="molecule type" value="Genomic_DNA"/>
</dbReference>
<protein>
    <submittedName>
        <fullName evidence="2">ABC transporter substrate-binding protein</fullName>
    </submittedName>
</protein>
<dbReference type="PROSITE" id="PS50983">
    <property type="entry name" value="FE_B12_PBP"/>
    <property type="match status" value="1"/>
</dbReference>
<keyword evidence="3" id="KW-1185">Reference proteome</keyword>
<dbReference type="PANTHER" id="PTHR30535">
    <property type="entry name" value="VITAMIN B12-BINDING PROTEIN"/>
    <property type="match status" value="1"/>
</dbReference>
<evidence type="ECO:0000259" key="1">
    <source>
        <dbReference type="PROSITE" id="PS50983"/>
    </source>
</evidence>
<organism evidence="2 3">
    <name type="scientific">Marinoscillum luteum</name>
    <dbReference type="NCBI Taxonomy" id="861051"/>
    <lineage>
        <taxon>Bacteria</taxon>
        <taxon>Pseudomonadati</taxon>
        <taxon>Bacteroidota</taxon>
        <taxon>Cytophagia</taxon>
        <taxon>Cytophagales</taxon>
        <taxon>Reichenbachiellaceae</taxon>
        <taxon>Marinoscillum</taxon>
    </lineage>
</organism>
<dbReference type="Proteomes" id="UP001610063">
    <property type="component" value="Unassembled WGS sequence"/>
</dbReference>
<dbReference type="PROSITE" id="PS51257">
    <property type="entry name" value="PROKAR_LIPOPROTEIN"/>
    <property type="match status" value="1"/>
</dbReference>
<dbReference type="InterPro" id="IPR002491">
    <property type="entry name" value="ABC_transptr_periplasmic_BD"/>
</dbReference>
<evidence type="ECO:0000313" key="2">
    <source>
        <dbReference type="EMBL" id="MFH6984114.1"/>
    </source>
</evidence>
<dbReference type="Pfam" id="PF01497">
    <property type="entry name" value="Peripla_BP_2"/>
    <property type="match status" value="1"/>
</dbReference>
<dbReference type="Gene3D" id="3.40.50.1980">
    <property type="entry name" value="Nitrogenase molybdenum iron protein domain"/>
    <property type="match status" value="2"/>
</dbReference>
<dbReference type="InterPro" id="IPR050902">
    <property type="entry name" value="ABC_Transporter_SBP"/>
</dbReference>
<dbReference type="SUPFAM" id="SSF53807">
    <property type="entry name" value="Helical backbone' metal receptor"/>
    <property type="match status" value="1"/>
</dbReference>
<sequence length="356" mass="39986">MKGSRFYFLAILIIAGCTPPQEKEQSTGRALNTQVKFAKKFAVEENAIIVKEPWPGAVAPISYAPDTPPQRVVVTSTTHLAYLEMLGVEDRIVGFPSTQYITSPVIRKLVNDGKITDLGPDGSMNLELLISLAPDAVFAFDMGSESTTLDKIEESGIPVFYNADFLETSSLGRAEWIKFFGAFFGKEKEADSIFTSIVQRYDSLKTLAANTQNQPTIVSGVMYGDTWFLPGGQNWAAEFYRDAGGRYLWENDSTSGWLEISFESVFEKAGEADFWIGTSTFNTKKELAGQDTRYTHFRAFKVDEVYNYNKRLGPTGGYDFFESAYTRPDRVLADLIFILHPELLPDYDTYYFQKLP</sequence>
<dbReference type="RefSeq" id="WP_395417535.1">
    <property type="nucleotide sequence ID" value="NZ_JBIPKE010000017.1"/>
</dbReference>